<dbReference type="InterPro" id="IPR023943">
    <property type="entry name" value="Enolase-ppase_E1"/>
</dbReference>
<dbReference type="Gene3D" id="3.40.50.1000">
    <property type="entry name" value="HAD superfamily/HAD-like"/>
    <property type="match status" value="1"/>
</dbReference>
<dbReference type="PANTHER" id="PTHR20371:SF1">
    <property type="entry name" value="ENOLASE-PHOSPHATASE E1"/>
    <property type="match status" value="1"/>
</dbReference>
<keyword evidence="5" id="KW-1185">Reference proteome</keyword>
<dbReference type="GO" id="GO:0000287">
    <property type="term" value="F:magnesium ion binding"/>
    <property type="evidence" value="ECO:0007669"/>
    <property type="project" value="InterPro"/>
</dbReference>
<name>R4XHQ3_TAPDE</name>
<dbReference type="VEuPathDB" id="FungiDB:TAPDE_004417"/>
<dbReference type="SFLD" id="SFLDG01129">
    <property type="entry name" value="C1.5:_HAD__Beta-PGM__Phosphata"/>
    <property type="match status" value="1"/>
</dbReference>
<evidence type="ECO:0000313" key="5">
    <source>
        <dbReference type="Proteomes" id="UP000013776"/>
    </source>
</evidence>
<dbReference type="OrthoDB" id="272500at2759"/>
<sequence>MSGRTFKALLLDIEGTTTPISFVTDVLFPYAQAQYADYINRNWNDKSFSSYKEAFASEDKSLVADPETLIAFVLKKHASNEKHTAFKSLQGALWKSGYEDGSIKSIVYPDVPRKIQALSDSEIGTYIYSSGSIPAQKLLFKYSDQGDLTPSLRGYYDTSTAGAKTAASSYTKINESVNLKTGDWLFLSDNVNEVRAAQEAGMQSYVVSRPGNAELNAEERQTFKVIESFDEI</sequence>
<dbReference type="SFLD" id="SFLDG01133">
    <property type="entry name" value="C1.5.4:_Enolase-phosphatase_Li"/>
    <property type="match status" value="1"/>
</dbReference>
<dbReference type="SUPFAM" id="SSF56784">
    <property type="entry name" value="HAD-like"/>
    <property type="match status" value="1"/>
</dbReference>
<keyword evidence="3" id="KW-0486">Methionine biosynthesis</keyword>
<dbReference type="Pfam" id="PF00702">
    <property type="entry name" value="Hydrolase"/>
    <property type="match status" value="1"/>
</dbReference>
<keyword evidence="1" id="KW-0028">Amino-acid biosynthesis</keyword>
<dbReference type="SFLD" id="SFLDF00044">
    <property type="entry name" value="enolase-phosphatase"/>
    <property type="match status" value="1"/>
</dbReference>
<keyword evidence="2" id="KW-0378">Hydrolase</keyword>
<dbReference type="NCBIfam" id="TIGR01691">
    <property type="entry name" value="enolase-ppase"/>
    <property type="match status" value="1"/>
</dbReference>
<proteinExistence type="predicted"/>
<evidence type="ECO:0000313" key="4">
    <source>
        <dbReference type="EMBL" id="CCG84048.1"/>
    </source>
</evidence>
<evidence type="ECO:0000256" key="3">
    <source>
        <dbReference type="ARBA" id="ARBA00023167"/>
    </source>
</evidence>
<dbReference type="PANTHER" id="PTHR20371">
    <property type="entry name" value="ENOLASE-PHOSPHATASE E1"/>
    <property type="match status" value="1"/>
</dbReference>
<organism evidence="4 5">
    <name type="scientific">Taphrina deformans (strain PYCC 5710 / ATCC 11124 / CBS 356.35 / IMI 108563 / JCM 9778 / NBRC 8474)</name>
    <name type="common">Peach leaf curl fungus</name>
    <name type="synonym">Lalaria deformans</name>
    <dbReference type="NCBI Taxonomy" id="1097556"/>
    <lineage>
        <taxon>Eukaryota</taxon>
        <taxon>Fungi</taxon>
        <taxon>Dikarya</taxon>
        <taxon>Ascomycota</taxon>
        <taxon>Taphrinomycotina</taxon>
        <taxon>Taphrinomycetes</taxon>
        <taxon>Taphrinales</taxon>
        <taxon>Taphrinaceae</taxon>
        <taxon>Taphrina</taxon>
    </lineage>
</organism>
<dbReference type="AlphaFoldDB" id="R4XHQ3"/>
<gene>
    <name evidence="4" type="ORF">TAPDE_004417</name>
</gene>
<dbReference type="GO" id="GO:0043874">
    <property type="term" value="F:acireductone synthase activity"/>
    <property type="evidence" value="ECO:0007669"/>
    <property type="project" value="InterPro"/>
</dbReference>
<dbReference type="InterPro" id="IPR036412">
    <property type="entry name" value="HAD-like_sf"/>
</dbReference>
<dbReference type="CDD" id="cd01629">
    <property type="entry name" value="HAD_EP"/>
    <property type="match status" value="1"/>
</dbReference>
<reference evidence="4 5" key="1">
    <citation type="journal article" date="2013" name="MBio">
        <title>Genome sequencing of the plant pathogen Taphrina deformans, the causal agent of peach leaf curl.</title>
        <authorList>
            <person name="Cisse O.H."/>
            <person name="Almeida J.M.G.C.F."/>
            <person name="Fonseca A."/>
            <person name="Kumar A.A."/>
            <person name="Salojaervi J."/>
            <person name="Overmyer K."/>
            <person name="Hauser P.M."/>
            <person name="Pagni M."/>
        </authorList>
    </citation>
    <scope>NUCLEOTIDE SEQUENCE [LARGE SCALE GENOMIC DNA]</scope>
    <source>
        <strain evidence="5">PYCC 5710 / ATCC 11124 / CBS 356.35 / IMI 108563 / JCM 9778 / NBRC 8474</strain>
    </source>
</reference>
<protein>
    <recommendedName>
        <fullName evidence="6">Enolase-phosphatase E1</fullName>
    </recommendedName>
</protein>
<accession>R4XHQ3</accession>
<dbReference type="InterPro" id="IPR023214">
    <property type="entry name" value="HAD_sf"/>
</dbReference>
<dbReference type="eggNOG" id="KOG2630">
    <property type="taxonomic scope" value="Eukaryota"/>
</dbReference>
<comment type="caution">
    <text evidence="4">The sequence shown here is derived from an EMBL/GenBank/DDBJ whole genome shotgun (WGS) entry which is preliminary data.</text>
</comment>
<evidence type="ECO:0008006" key="6">
    <source>
        <dbReference type="Google" id="ProtNLM"/>
    </source>
</evidence>
<dbReference type="Proteomes" id="UP000013776">
    <property type="component" value="Unassembled WGS sequence"/>
</dbReference>
<dbReference type="GO" id="GO:0019509">
    <property type="term" value="P:L-methionine salvage from methylthioadenosine"/>
    <property type="evidence" value="ECO:0007669"/>
    <property type="project" value="InterPro"/>
</dbReference>
<dbReference type="EMBL" id="CAHR02000197">
    <property type="protein sequence ID" value="CCG84048.1"/>
    <property type="molecule type" value="Genomic_DNA"/>
</dbReference>
<dbReference type="SFLD" id="SFLDS00003">
    <property type="entry name" value="Haloacid_Dehalogenase"/>
    <property type="match status" value="1"/>
</dbReference>
<dbReference type="Gene3D" id="1.10.720.60">
    <property type="match status" value="1"/>
</dbReference>
<evidence type="ECO:0000256" key="1">
    <source>
        <dbReference type="ARBA" id="ARBA00022605"/>
    </source>
</evidence>
<dbReference type="STRING" id="1097556.R4XHQ3"/>
<evidence type="ECO:0000256" key="2">
    <source>
        <dbReference type="ARBA" id="ARBA00022801"/>
    </source>
</evidence>